<comment type="caution">
    <text evidence="1">The sequence shown here is derived from an EMBL/GenBank/DDBJ whole genome shotgun (WGS) entry which is preliminary data.</text>
</comment>
<accession>A0AAP0KJV5</accession>
<name>A0AAP0KJV5_9MAGN</name>
<sequence length="53" mass="6242">MLDVALHRLSFFRIITDINFNPPMPIEQGNQYFQNQNLNKFFSSLVNMYAVCT</sequence>
<reference evidence="1 2" key="1">
    <citation type="submission" date="2024-01" db="EMBL/GenBank/DDBJ databases">
        <title>Genome assemblies of Stephania.</title>
        <authorList>
            <person name="Yang L."/>
        </authorList>
    </citation>
    <scope>NUCLEOTIDE SEQUENCE [LARGE SCALE GENOMIC DNA]</scope>
    <source>
        <strain evidence="1">QJT</strain>
        <tissue evidence="1">Leaf</tissue>
    </source>
</reference>
<proteinExistence type="predicted"/>
<dbReference type="EMBL" id="JBBNAE010000001">
    <property type="protein sequence ID" value="KAK9152774.1"/>
    <property type="molecule type" value="Genomic_DNA"/>
</dbReference>
<dbReference type="Proteomes" id="UP001417504">
    <property type="component" value="Unassembled WGS sequence"/>
</dbReference>
<gene>
    <name evidence="1" type="ORF">Sjap_000254</name>
</gene>
<keyword evidence="2" id="KW-1185">Reference proteome</keyword>
<dbReference type="AlphaFoldDB" id="A0AAP0KJV5"/>
<evidence type="ECO:0000313" key="2">
    <source>
        <dbReference type="Proteomes" id="UP001417504"/>
    </source>
</evidence>
<organism evidence="1 2">
    <name type="scientific">Stephania japonica</name>
    <dbReference type="NCBI Taxonomy" id="461633"/>
    <lineage>
        <taxon>Eukaryota</taxon>
        <taxon>Viridiplantae</taxon>
        <taxon>Streptophyta</taxon>
        <taxon>Embryophyta</taxon>
        <taxon>Tracheophyta</taxon>
        <taxon>Spermatophyta</taxon>
        <taxon>Magnoliopsida</taxon>
        <taxon>Ranunculales</taxon>
        <taxon>Menispermaceae</taxon>
        <taxon>Menispermoideae</taxon>
        <taxon>Cissampelideae</taxon>
        <taxon>Stephania</taxon>
    </lineage>
</organism>
<protein>
    <submittedName>
        <fullName evidence="1">Uncharacterized protein</fullName>
    </submittedName>
</protein>
<evidence type="ECO:0000313" key="1">
    <source>
        <dbReference type="EMBL" id="KAK9152774.1"/>
    </source>
</evidence>